<dbReference type="InterPro" id="IPR001453">
    <property type="entry name" value="MoaB/Mog_dom"/>
</dbReference>
<dbReference type="NCBIfam" id="NF045515">
    <property type="entry name" value="Glp_gephyrin"/>
    <property type="match status" value="1"/>
</dbReference>
<name>K2H7T4_9RHOB</name>
<keyword evidence="6" id="KW-0460">Magnesium</keyword>
<evidence type="ECO:0000256" key="3">
    <source>
        <dbReference type="ARBA" id="ARBA00010763"/>
    </source>
</evidence>
<dbReference type="RefSeq" id="WP_007427562.1">
    <property type="nucleotide sequence ID" value="NZ_AMGO01000052.1"/>
</dbReference>
<dbReference type="Pfam" id="PF03453">
    <property type="entry name" value="MoeA_N"/>
    <property type="match status" value="1"/>
</dbReference>
<comment type="catalytic activity">
    <reaction evidence="5">
        <text>adenylyl-molybdopterin + molybdate = Mo-molybdopterin + AMP + H(+)</text>
        <dbReference type="Rhea" id="RHEA:35047"/>
        <dbReference type="ChEBI" id="CHEBI:15378"/>
        <dbReference type="ChEBI" id="CHEBI:36264"/>
        <dbReference type="ChEBI" id="CHEBI:62727"/>
        <dbReference type="ChEBI" id="CHEBI:71302"/>
        <dbReference type="ChEBI" id="CHEBI:456215"/>
        <dbReference type="EC" id="2.10.1.1"/>
    </reaction>
</comment>
<dbReference type="Gene3D" id="3.40.980.10">
    <property type="entry name" value="MoaB/Mog-like domain"/>
    <property type="match status" value="1"/>
</dbReference>
<dbReference type="PANTHER" id="PTHR10192:SF5">
    <property type="entry name" value="GEPHYRIN"/>
    <property type="match status" value="1"/>
</dbReference>
<keyword evidence="9" id="KW-1185">Reference proteome</keyword>
<organism evidence="8 9">
    <name type="scientific">Oceaniovalibus guishaninsula JLT2003</name>
    <dbReference type="NCBI Taxonomy" id="1231392"/>
    <lineage>
        <taxon>Bacteria</taxon>
        <taxon>Pseudomonadati</taxon>
        <taxon>Pseudomonadota</taxon>
        <taxon>Alphaproteobacteria</taxon>
        <taxon>Rhodobacterales</taxon>
        <taxon>Roseobacteraceae</taxon>
        <taxon>Oceaniovalibus</taxon>
    </lineage>
</organism>
<dbReference type="EC" id="2.10.1.1" evidence="6"/>
<dbReference type="InterPro" id="IPR005111">
    <property type="entry name" value="MoeA_C_domain_IV"/>
</dbReference>
<dbReference type="SUPFAM" id="SSF53218">
    <property type="entry name" value="Molybdenum cofactor biosynthesis proteins"/>
    <property type="match status" value="1"/>
</dbReference>
<dbReference type="UniPathway" id="UPA00344"/>
<dbReference type="InterPro" id="IPR036135">
    <property type="entry name" value="MoeA_linker/N_sf"/>
</dbReference>
<dbReference type="STRING" id="1231392.OCGS_2410"/>
<dbReference type="SUPFAM" id="SSF63867">
    <property type="entry name" value="MoeA C-terminal domain-like"/>
    <property type="match status" value="1"/>
</dbReference>
<dbReference type="CDD" id="cd00887">
    <property type="entry name" value="MoeA"/>
    <property type="match status" value="1"/>
</dbReference>
<dbReference type="SUPFAM" id="SSF63882">
    <property type="entry name" value="MoeA N-terminal region -like"/>
    <property type="match status" value="1"/>
</dbReference>
<dbReference type="GO" id="GO:0046872">
    <property type="term" value="F:metal ion binding"/>
    <property type="evidence" value="ECO:0007669"/>
    <property type="project" value="UniProtKB-UniRule"/>
</dbReference>
<keyword evidence="4 6" id="KW-0501">Molybdenum cofactor biosynthesis</keyword>
<evidence type="ECO:0000256" key="6">
    <source>
        <dbReference type="RuleBase" id="RU365090"/>
    </source>
</evidence>
<dbReference type="GO" id="GO:0005829">
    <property type="term" value="C:cytosol"/>
    <property type="evidence" value="ECO:0007669"/>
    <property type="project" value="TreeGrafter"/>
</dbReference>
<dbReference type="Gene3D" id="2.40.340.10">
    <property type="entry name" value="MoeA, C-terminal, domain IV"/>
    <property type="match status" value="1"/>
</dbReference>
<feature type="domain" description="MoaB/Mog" evidence="7">
    <location>
        <begin position="172"/>
        <end position="309"/>
    </location>
</feature>
<sequence length="390" mass="40656">MISVTEALERLFALVDPLDSETVPLRQARNRVMSRPVAAFRDQPPFAASAMDGYAIADDAAPGASFRVIGESAAGARFQGRVGLGEAVRIFTGAPLPTGADRVVIQENAVRDGQTVTFTERAEPGRNIRPSGGDFHKDDTHFPRRALNPADIALLAAMGAGAVPVTRKPQVALIATGDELVAPGEAAGPDQIFASNTYGLAAMFEASGCIANMVPIARDDAASMNGAFDLARGADLVVTVGGASVGDHDLVAGIAAQRGMVPAFHKVAMRPGKPLMAGRIDGAPMIGLPGNPVSAMICGILFVLPVLRVLQGLPAGPAPRFNARLATEIDANGDREHYMRATNGADGIQPFDRQDSSLLRILSDADALLVRPPHDPPRGIGETVECIAIA</sequence>
<reference evidence="8 9" key="1">
    <citation type="journal article" date="2012" name="J. Bacteriol.">
        <title>Draft Genome Sequence of Oceaniovalibus guishaninsula JLT2003T.</title>
        <authorList>
            <person name="Tang K."/>
            <person name="Liu K."/>
            <person name="Jiao N."/>
        </authorList>
    </citation>
    <scope>NUCLEOTIDE SEQUENCE [LARGE SCALE GENOMIC DNA]</scope>
    <source>
        <strain evidence="8 9">JLT2003</strain>
    </source>
</reference>
<gene>
    <name evidence="8" type="ORF">OCGS_2410</name>
</gene>
<evidence type="ECO:0000313" key="8">
    <source>
        <dbReference type="EMBL" id="EKE43678.1"/>
    </source>
</evidence>
<dbReference type="Pfam" id="PF03454">
    <property type="entry name" value="MoeA_C"/>
    <property type="match status" value="1"/>
</dbReference>
<evidence type="ECO:0000313" key="9">
    <source>
        <dbReference type="Proteomes" id="UP000006765"/>
    </source>
</evidence>
<dbReference type="Proteomes" id="UP000006765">
    <property type="component" value="Unassembled WGS sequence"/>
</dbReference>
<dbReference type="InterPro" id="IPR005110">
    <property type="entry name" value="MoeA_linker/N"/>
</dbReference>
<keyword evidence="6" id="KW-0500">Molybdenum</keyword>
<evidence type="ECO:0000256" key="5">
    <source>
        <dbReference type="ARBA" id="ARBA00047317"/>
    </source>
</evidence>
<proteinExistence type="inferred from homology"/>
<comment type="function">
    <text evidence="1 6">Catalyzes the insertion of molybdate into adenylated molybdopterin with the concomitant release of AMP.</text>
</comment>
<dbReference type="InterPro" id="IPR038987">
    <property type="entry name" value="MoeA-like"/>
</dbReference>
<keyword evidence="6" id="KW-0808">Transferase</keyword>
<dbReference type="Pfam" id="PF00994">
    <property type="entry name" value="MoCF_biosynth"/>
    <property type="match status" value="1"/>
</dbReference>
<accession>K2H7T4</accession>
<comment type="similarity">
    <text evidence="3 6">Belongs to the MoeA family.</text>
</comment>
<dbReference type="Gene3D" id="2.170.190.11">
    <property type="entry name" value="Molybdopterin biosynthesis moea protein, domain 3"/>
    <property type="match status" value="1"/>
</dbReference>
<comment type="cofactor">
    <cofactor evidence="6">
        <name>Mg(2+)</name>
        <dbReference type="ChEBI" id="CHEBI:18420"/>
    </cofactor>
</comment>
<dbReference type="PATRIC" id="fig|1231392.3.peg.2424"/>
<protein>
    <recommendedName>
        <fullName evidence="6">Molybdopterin molybdenumtransferase</fullName>
        <ecNumber evidence="6">2.10.1.1</ecNumber>
    </recommendedName>
</protein>
<dbReference type="InterPro" id="IPR036425">
    <property type="entry name" value="MoaB/Mog-like_dom_sf"/>
</dbReference>
<dbReference type="InterPro" id="IPR036688">
    <property type="entry name" value="MoeA_C_domain_IV_sf"/>
</dbReference>
<dbReference type="SMART" id="SM00852">
    <property type="entry name" value="MoCF_biosynth"/>
    <property type="match status" value="1"/>
</dbReference>
<dbReference type="EMBL" id="AMGO01000052">
    <property type="protein sequence ID" value="EKE43678.1"/>
    <property type="molecule type" value="Genomic_DNA"/>
</dbReference>
<dbReference type="GO" id="GO:0061599">
    <property type="term" value="F:molybdopterin molybdotransferase activity"/>
    <property type="evidence" value="ECO:0007669"/>
    <property type="project" value="UniProtKB-UniRule"/>
</dbReference>
<keyword evidence="6" id="KW-0479">Metal-binding</keyword>
<evidence type="ECO:0000256" key="1">
    <source>
        <dbReference type="ARBA" id="ARBA00002901"/>
    </source>
</evidence>
<dbReference type="eggNOG" id="COG0303">
    <property type="taxonomic scope" value="Bacteria"/>
</dbReference>
<evidence type="ECO:0000259" key="7">
    <source>
        <dbReference type="SMART" id="SM00852"/>
    </source>
</evidence>
<comment type="pathway">
    <text evidence="2 6">Cofactor biosynthesis; molybdopterin biosynthesis.</text>
</comment>
<dbReference type="OrthoDB" id="9804758at2"/>
<dbReference type="PANTHER" id="PTHR10192">
    <property type="entry name" value="MOLYBDOPTERIN BIOSYNTHESIS PROTEIN"/>
    <property type="match status" value="1"/>
</dbReference>
<dbReference type="GO" id="GO:0006777">
    <property type="term" value="P:Mo-molybdopterin cofactor biosynthetic process"/>
    <property type="evidence" value="ECO:0007669"/>
    <property type="project" value="UniProtKB-UniRule"/>
</dbReference>
<dbReference type="AlphaFoldDB" id="K2H7T4"/>
<dbReference type="Gene3D" id="3.90.105.10">
    <property type="entry name" value="Molybdopterin biosynthesis moea protein, domain 2"/>
    <property type="match status" value="1"/>
</dbReference>
<evidence type="ECO:0000256" key="4">
    <source>
        <dbReference type="ARBA" id="ARBA00023150"/>
    </source>
</evidence>
<evidence type="ECO:0000256" key="2">
    <source>
        <dbReference type="ARBA" id="ARBA00005046"/>
    </source>
</evidence>
<comment type="caution">
    <text evidence="8">The sequence shown here is derived from an EMBL/GenBank/DDBJ whole genome shotgun (WGS) entry which is preliminary data.</text>
</comment>